<dbReference type="InterPro" id="IPR007197">
    <property type="entry name" value="rSAM"/>
</dbReference>
<dbReference type="GO" id="GO:0046872">
    <property type="term" value="F:metal ion binding"/>
    <property type="evidence" value="ECO:0007669"/>
    <property type="project" value="UniProtKB-KW"/>
</dbReference>
<dbReference type="SFLD" id="SFLDS00029">
    <property type="entry name" value="Radical_SAM"/>
    <property type="match status" value="1"/>
</dbReference>
<reference evidence="7 8" key="1">
    <citation type="submission" date="2017-01" db="EMBL/GenBank/DDBJ databases">
        <title>The cable genome- insights into the physiology and evolution of filamentous bacteria capable of sulfide oxidation via long distance electron transfer.</title>
        <authorList>
            <person name="Schreiber L."/>
            <person name="Bjerg J.T."/>
            <person name="Boggild A."/>
            <person name="Van De Vossenberg J."/>
            <person name="Meysman F."/>
            <person name="Nielsen L.P."/>
            <person name="Schramm A."/>
            <person name="Kjeldsen K.U."/>
        </authorList>
    </citation>
    <scope>NUCLEOTIDE SEQUENCE [LARGE SCALE GENOMIC DNA]</scope>
    <source>
        <strain evidence="7">MCF</strain>
    </source>
</reference>
<dbReference type="Gene3D" id="3.20.20.70">
    <property type="entry name" value="Aldolase class I"/>
    <property type="match status" value="1"/>
</dbReference>
<dbReference type="SMART" id="SM00729">
    <property type="entry name" value="Elp3"/>
    <property type="match status" value="1"/>
</dbReference>
<proteinExistence type="predicted"/>
<evidence type="ECO:0000256" key="4">
    <source>
        <dbReference type="ARBA" id="ARBA00023004"/>
    </source>
</evidence>
<keyword evidence="5" id="KW-0411">Iron-sulfur</keyword>
<comment type="cofactor">
    <cofactor evidence="1">
        <name>[4Fe-4S] cluster</name>
        <dbReference type="ChEBI" id="CHEBI:49883"/>
    </cofactor>
</comment>
<evidence type="ECO:0000313" key="7">
    <source>
        <dbReference type="EMBL" id="RWX44295.1"/>
    </source>
</evidence>
<evidence type="ECO:0000256" key="3">
    <source>
        <dbReference type="ARBA" id="ARBA00022723"/>
    </source>
</evidence>
<name>A0A3S3RNY2_9BACT</name>
<dbReference type="PANTHER" id="PTHR43409:SF4">
    <property type="entry name" value="RADICAL SAM SUPERFAMILY PROTEIN"/>
    <property type="match status" value="1"/>
</dbReference>
<evidence type="ECO:0000256" key="2">
    <source>
        <dbReference type="ARBA" id="ARBA00022691"/>
    </source>
</evidence>
<dbReference type="SFLD" id="SFLDG01082">
    <property type="entry name" value="B12-binding_domain_containing"/>
    <property type="match status" value="1"/>
</dbReference>
<keyword evidence="2" id="KW-0949">S-adenosyl-L-methionine</keyword>
<protein>
    <submittedName>
        <fullName evidence="7">Radical SAM superfamily protein</fullName>
    </submittedName>
</protein>
<dbReference type="InterPro" id="IPR013785">
    <property type="entry name" value="Aldolase_TIM"/>
</dbReference>
<accession>A0A3S3RNY2</accession>
<evidence type="ECO:0000256" key="1">
    <source>
        <dbReference type="ARBA" id="ARBA00001966"/>
    </source>
</evidence>
<dbReference type="InterPro" id="IPR058240">
    <property type="entry name" value="rSAM_sf"/>
</dbReference>
<evidence type="ECO:0000256" key="5">
    <source>
        <dbReference type="ARBA" id="ARBA00023014"/>
    </source>
</evidence>
<dbReference type="InterPro" id="IPR006638">
    <property type="entry name" value="Elp3/MiaA/NifB-like_rSAM"/>
</dbReference>
<evidence type="ECO:0000313" key="8">
    <source>
        <dbReference type="Proteomes" id="UP000287853"/>
    </source>
</evidence>
<organism evidence="7 8">
    <name type="scientific">Candidatus Electrothrix aarhusensis</name>
    <dbReference type="NCBI Taxonomy" id="1859131"/>
    <lineage>
        <taxon>Bacteria</taxon>
        <taxon>Pseudomonadati</taxon>
        <taxon>Thermodesulfobacteriota</taxon>
        <taxon>Desulfobulbia</taxon>
        <taxon>Desulfobulbales</taxon>
        <taxon>Desulfobulbaceae</taxon>
        <taxon>Candidatus Electrothrix</taxon>
    </lineage>
</organism>
<dbReference type="SUPFAM" id="SSF102114">
    <property type="entry name" value="Radical SAM enzymes"/>
    <property type="match status" value="1"/>
</dbReference>
<keyword evidence="8" id="KW-1185">Reference proteome</keyword>
<dbReference type="GO" id="GO:0003824">
    <property type="term" value="F:catalytic activity"/>
    <property type="evidence" value="ECO:0007669"/>
    <property type="project" value="InterPro"/>
</dbReference>
<dbReference type="EMBL" id="MTKO01000098">
    <property type="protein sequence ID" value="RWX44295.1"/>
    <property type="molecule type" value="Genomic_DNA"/>
</dbReference>
<dbReference type="AlphaFoldDB" id="A0A3S3RNY2"/>
<dbReference type="CDD" id="cd01335">
    <property type="entry name" value="Radical_SAM"/>
    <property type="match status" value="1"/>
</dbReference>
<evidence type="ECO:0000259" key="6">
    <source>
        <dbReference type="PROSITE" id="PS51918"/>
    </source>
</evidence>
<dbReference type="PANTHER" id="PTHR43409">
    <property type="entry name" value="ANAEROBIC MAGNESIUM-PROTOPORPHYRIN IX MONOMETHYL ESTER CYCLASE-RELATED"/>
    <property type="match status" value="1"/>
</dbReference>
<gene>
    <name evidence="7" type="ORF">H206_01905</name>
</gene>
<dbReference type="GO" id="GO:0051536">
    <property type="term" value="F:iron-sulfur cluster binding"/>
    <property type="evidence" value="ECO:0007669"/>
    <property type="project" value="UniProtKB-KW"/>
</dbReference>
<dbReference type="Proteomes" id="UP000287853">
    <property type="component" value="Unassembled WGS sequence"/>
</dbReference>
<sequence length="291" mass="32172">MHYQGNIIRPPSEANAIILQVTVGCSHNRCTFCGAYRAPEQKFHIKDDRIIAEDIAFAARYCRRQKTVFLADGDALIIPQKRLLDLCRKIRAELPWVRRISIYANSRDILKRTTQELAELKQAGVGRIYMGLESGHDLTLQAICKGATASEMIEAGQRVREAGIFLSVTCLLGVGGTQFSRQHAEDTATVLSTMRPSQIAVLTLMLLENTELGQAAAAGSFQLPDQVGLFRELRTLLAGLEDFRCQFQANHASNYFTLDGRLPKDRKAFLAIIDQALSGAVALKPEGLRGL</sequence>
<dbReference type="PROSITE" id="PS51918">
    <property type="entry name" value="RADICAL_SAM"/>
    <property type="match status" value="1"/>
</dbReference>
<dbReference type="InterPro" id="IPR051198">
    <property type="entry name" value="BchE-like"/>
</dbReference>
<feature type="domain" description="Radical SAM core" evidence="6">
    <location>
        <begin position="9"/>
        <end position="244"/>
    </location>
</feature>
<comment type="caution">
    <text evidence="7">The sequence shown here is derived from an EMBL/GenBank/DDBJ whole genome shotgun (WGS) entry which is preliminary data.</text>
</comment>
<dbReference type="Pfam" id="PF04055">
    <property type="entry name" value="Radical_SAM"/>
    <property type="match status" value="1"/>
</dbReference>
<keyword evidence="4" id="KW-0408">Iron</keyword>
<dbReference type="SFLD" id="SFLDG01095">
    <property type="entry name" value="Uncharacterised_Radical_SAM_Su"/>
    <property type="match status" value="1"/>
</dbReference>
<keyword evidence="3" id="KW-0479">Metal-binding</keyword>